<proteinExistence type="predicted"/>
<dbReference type="EMBL" id="JAWDGP010006193">
    <property type="protein sequence ID" value="KAK3745804.1"/>
    <property type="molecule type" value="Genomic_DNA"/>
</dbReference>
<protein>
    <submittedName>
        <fullName evidence="1">Uncharacterized protein</fullName>
    </submittedName>
</protein>
<name>A0AAE1CZD5_9GAST</name>
<keyword evidence="2" id="KW-1185">Reference proteome</keyword>
<evidence type="ECO:0000313" key="1">
    <source>
        <dbReference type="EMBL" id="KAK3745804.1"/>
    </source>
</evidence>
<reference evidence="1" key="1">
    <citation type="journal article" date="2023" name="G3 (Bethesda)">
        <title>A reference genome for the long-term kleptoplast-retaining sea slug Elysia crispata morphotype clarki.</title>
        <authorList>
            <person name="Eastman K.E."/>
            <person name="Pendleton A.L."/>
            <person name="Shaikh M.A."/>
            <person name="Suttiyut T."/>
            <person name="Ogas R."/>
            <person name="Tomko P."/>
            <person name="Gavelis G."/>
            <person name="Widhalm J.R."/>
            <person name="Wisecaver J.H."/>
        </authorList>
    </citation>
    <scope>NUCLEOTIDE SEQUENCE</scope>
    <source>
        <strain evidence="1">ECLA1</strain>
    </source>
</reference>
<gene>
    <name evidence="1" type="ORF">RRG08_030678</name>
</gene>
<dbReference type="AlphaFoldDB" id="A0AAE1CZD5"/>
<accession>A0AAE1CZD5</accession>
<sequence>MAVPCGYFHKTNLDLYIINNIKKKVDVDLIKYSQKDEQTWSLWQYFLNRQFQRTTQKSKAGDKEIRQ</sequence>
<organism evidence="1 2">
    <name type="scientific">Elysia crispata</name>
    <name type="common">lettuce slug</name>
    <dbReference type="NCBI Taxonomy" id="231223"/>
    <lineage>
        <taxon>Eukaryota</taxon>
        <taxon>Metazoa</taxon>
        <taxon>Spiralia</taxon>
        <taxon>Lophotrochozoa</taxon>
        <taxon>Mollusca</taxon>
        <taxon>Gastropoda</taxon>
        <taxon>Heterobranchia</taxon>
        <taxon>Euthyneura</taxon>
        <taxon>Panpulmonata</taxon>
        <taxon>Sacoglossa</taxon>
        <taxon>Placobranchoidea</taxon>
        <taxon>Plakobranchidae</taxon>
        <taxon>Elysia</taxon>
    </lineage>
</organism>
<evidence type="ECO:0000313" key="2">
    <source>
        <dbReference type="Proteomes" id="UP001283361"/>
    </source>
</evidence>
<comment type="caution">
    <text evidence="1">The sequence shown here is derived from an EMBL/GenBank/DDBJ whole genome shotgun (WGS) entry which is preliminary data.</text>
</comment>
<dbReference type="Proteomes" id="UP001283361">
    <property type="component" value="Unassembled WGS sequence"/>
</dbReference>